<proteinExistence type="predicted"/>
<dbReference type="Proteomes" id="UP001281761">
    <property type="component" value="Unassembled WGS sequence"/>
</dbReference>
<accession>A0ABQ9YDB6</accession>
<dbReference type="EMBL" id="JARBJD010000014">
    <property type="protein sequence ID" value="KAK2961710.1"/>
    <property type="molecule type" value="Genomic_DNA"/>
</dbReference>
<name>A0ABQ9YDB6_9EUKA</name>
<comment type="caution">
    <text evidence="1">The sequence shown here is derived from an EMBL/GenBank/DDBJ whole genome shotgun (WGS) entry which is preliminary data.</text>
</comment>
<evidence type="ECO:0000313" key="2">
    <source>
        <dbReference type="Proteomes" id="UP001281761"/>
    </source>
</evidence>
<evidence type="ECO:0000313" key="1">
    <source>
        <dbReference type="EMBL" id="KAK2961710.1"/>
    </source>
</evidence>
<evidence type="ECO:0008006" key="3">
    <source>
        <dbReference type="Google" id="ProtNLM"/>
    </source>
</evidence>
<reference evidence="1 2" key="1">
    <citation type="journal article" date="2022" name="bioRxiv">
        <title>Genomics of Preaxostyla Flagellates Illuminates Evolutionary Transitions and the Path Towards Mitochondrial Loss.</title>
        <authorList>
            <person name="Novak L.V.F."/>
            <person name="Treitli S.C."/>
            <person name="Pyrih J."/>
            <person name="Halakuc P."/>
            <person name="Pipaliya S.V."/>
            <person name="Vacek V."/>
            <person name="Brzon O."/>
            <person name="Soukal P."/>
            <person name="Eme L."/>
            <person name="Dacks J.B."/>
            <person name="Karnkowska A."/>
            <person name="Elias M."/>
            <person name="Hampl V."/>
        </authorList>
    </citation>
    <scope>NUCLEOTIDE SEQUENCE [LARGE SCALE GENOMIC DNA]</scope>
    <source>
        <strain evidence="1">NAU3</strain>
        <tissue evidence="1">Gut</tissue>
    </source>
</reference>
<organism evidence="1 2">
    <name type="scientific">Blattamonas nauphoetae</name>
    <dbReference type="NCBI Taxonomy" id="2049346"/>
    <lineage>
        <taxon>Eukaryota</taxon>
        <taxon>Metamonada</taxon>
        <taxon>Preaxostyla</taxon>
        <taxon>Oxymonadida</taxon>
        <taxon>Blattamonas</taxon>
    </lineage>
</organism>
<protein>
    <recommendedName>
        <fullName evidence="3">CCR4-NOT transcription complex subunit 11</fullName>
    </recommendedName>
</protein>
<sequence length="263" mass="30152">MVRDGYKFDEEQVQNASVFLHSITSLPNLSVNFDTVLKDVLKAIERDSPVPTPEFVDSMTVLISSPHPSIIQDSLDTFIARSLDCVLLPSNPVHSLYYTPDTDPDSIRDVVLPEVIIPIEPSLVQISRNPHLLSWIKEYKTNLQLLLTLLNISPLHQPTLDFICSSPIPMVFPSLLSKVEDNDTHQFIIKLMSSHLRRWKTHGTDTERRGRIVLQTLEQEGFRDHLELTLHHNKSSMYGKKVRRFSFEILNDFGINCRHGFGW</sequence>
<gene>
    <name evidence="1" type="ORF">BLNAU_3147</name>
</gene>
<keyword evidence="2" id="KW-1185">Reference proteome</keyword>